<dbReference type="Proteomes" id="UP000315750">
    <property type="component" value="Chromosome"/>
</dbReference>
<gene>
    <name evidence="1" type="ORF">Pan181_05400</name>
</gene>
<evidence type="ECO:0000313" key="1">
    <source>
        <dbReference type="EMBL" id="QDU54359.1"/>
    </source>
</evidence>
<evidence type="ECO:0000313" key="2">
    <source>
        <dbReference type="Proteomes" id="UP000315750"/>
    </source>
</evidence>
<accession>A0A518AI11</accession>
<dbReference type="EMBL" id="CP036278">
    <property type="protein sequence ID" value="QDU54359.1"/>
    <property type="molecule type" value="Genomic_DNA"/>
</dbReference>
<dbReference type="AlphaFoldDB" id="A0A518AI11"/>
<reference evidence="1 2" key="1">
    <citation type="submission" date="2019-02" db="EMBL/GenBank/DDBJ databases">
        <title>Deep-cultivation of Planctomycetes and their phenomic and genomic characterization uncovers novel biology.</title>
        <authorList>
            <person name="Wiegand S."/>
            <person name="Jogler M."/>
            <person name="Boedeker C."/>
            <person name="Pinto D."/>
            <person name="Vollmers J."/>
            <person name="Rivas-Marin E."/>
            <person name="Kohn T."/>
            <person name="Peeters S.H."/>
            <person name="Heuer A."/>
            <person name="Rast P."/>
            <person name="Oberbeckmann S."/>
            <person name="Bunk B."/>
            <person name="Jeske O."/>
            <person name="Meyerdierks A."/>
            <person name="Storesund J.E."/>
            <person name="Kallscheuer N."/>
            <person name="Luecker S."/>
            <person name="Lage O.M."/>
            <person name="Pohl T."/>
            <person name="Merkel B.J."/>
            <person name="Hornburger P."/>
            <person name="Mueller R.-W."/>
            <person name="Bruemmer F."/>
            <person name="Labrenz M."/>
            <person name="Spormann A.M."/>
            <person name="Op den Camp H."/>
            <person name="Overmann J."/>
            <person name="Amann R."/>
            <person name="Jetten M.S.M."/>
            <person name="Mascher T."/>
            <person name="Medema M.H."/>
            <person name="Devos D.P."/>
            <person name="Kaster A.-K."/>
            <person name="Ovreas L."/>
            <person name="Rohde M."/>
            <person name="Galperin M.Y."/>
            <person name="Jogler C."/>
        </authorList>
    </citation>
    <scope>NUCLEOTIDE SEQUENCE [LARGE SCALE GENOMIC DNA]</scope>
    <source>
        <strain evidence="1 2">Pan181</strain>
    </source>
</reference>
<keyword evidence="2" id="KW-1185">Reference proteome</keyword>
<dbReference type="RefSeq" id="WP_145245350.1">
    <property type="nucleotide sequence ID" value="NZ_CP036278.1"/>
</dbReference>
<dbReference type="KEGG" id="amuc:Pan181_05400"/>
<organism evidence="1 2">
    <name type="scientific">Aeoliella mucimassa</name>
    <dbReference type="NCBI Taxonomy" id="2527972"/>
    <lineage>
        <taxon>Bacteria</taxon>
        <taxon>Pseudomonadati</taxon>
        <taxon>Planctomycetota</taxon>
        <taxon>Planctomycetia</taxon>
        <taxon>Pirellulales</taxon>
        <taxon>Lacipirellulaceae</taxon>
        <taxon>Aeoliella</taxon>
    </lineage>
</organism>
<sequence length="167" mass="18601">MTSRFWQISIREILILTVAVAAVVAMLDSKRGYTPSEFLTSLDSKQIITNACDLLDLDYTLLVASNGQVQQLKHSAWREAVFEVQTADIDRFVDLVPQVAAESLHTTCPQYSGTTAVAIQRRASMNARNFTYDSRKTHGVVSVRVIKETDQRALVLIRVDESEGISP</sequence>
<protein>
    <submittedName>
        <fullName evidence="1">Uncharacterized protein</fullName>
    </submittedName>
</protein>
<proteinExistence type="predicted"/>
<name>A0A518AI11_9BACT</name>